<comment type="caution">
    <text evidence="2">The sequence shown here is derived from an EMBL/GenBank/DDBJ whole genome shotgun (WGS) entry which is preliminary data.</text>
</comment>
<keyword evidence="3" id="KW-1185">Reference proteome</keyword>
<gene>
    <name evidence="2" type="ORF">RJ639_037530</name>
</gene>
<feature type="compositionally biased region" description="Basic and acidic residues" evidence="1">
    <location>
        <begin position="46"/>
        <end position="67"/>
    </location>
</feature>
<dbReference type="Proteomes" id="UP001188597">
    <property type="component" value="Unassembled WGS sequence"/>
</dbReference>
<proteinExistence type="predicted"/>
<dbReference type="AlphaFoldDB" id="A0AA88WN87"/>
<dbReference type="EMBL" id="JAVXUP010000378">
    <property type="protein sequence ID" value="KAK3029509.1"/>
    <property type="molecule type" value="Genomic_DNA"/>
</dbReference>
<evidence type="ECO:0000313" key="3">
    <source>
        <dbReference type="Proteomes" id="UP001188597"/>
    </source>
</evidence>
<reference evidence="2" key="1">
    <citation type="submission" date="2022-12" db="EMBL/GenBank/DDBJ databases">
        <title>Draft genome assemblies for two species of Escallonia (Escalloniales).</title>
        <authorList>
            <person name="Chanderbali A."/>
            <person name="Dervinis C."/>
            <person name="Anghel I."/>
            <person name="Soltis D."/>
            <person name="Soltis P."/>
            <person name="Zapata F."/>
        </authorList>
    </citation>
    <scope>NUCLEOTIDE SEQUENCE</scope>
    <source>
        <strain evidence="2">UCBG64.0493</strain>
        <tissue evidence="2">Leaf</tissue>
    </source>
</reference>
<evidence type="ECO:0008006" key="4">
    <source>
        <dbReference type="Google" id="ProtNLM"/>
    </source>
</evidence>
<feature type="compositionally biased region" description="Basic and acidic residues" evidence="1">
    <location>
        <begin position="1"/>
        <end position="11"/>
    </location>
</feature>
<dbReference type="InterPro" id="IPR032710">
    <property type="entry name" value="NTF2-like_dom_sf"/>
</dbReference>
<evidence type="ECO:0000313" key="2">
    <source>
        <dbReference type="EMBL" id="KAK3029509.1"/>
    </source>
</evidence>
<feature type="region of interest" description="Disordered" evidence="1">
    <location>
        <begin position="46"/>
        <end position="89"/>
    </location>
</feature>
<evidence type="ECO:0000256" key="1">
    <source>
        <dbReference type="SAM" id="MobiDB-lite"/>
    </source>
</evidence>
<accession>A0AA88WN87</accession>
<dbReference type="SUPFAM" id="SSF54427">
    <property type="entry name" value="NTF2-like"/>
    <property type="match status" value="1"/>
</dbReference>
<organism evidence="2 3">
    <name type="scientific">Escallonia herrerae</name>
    <dbReference type="NCBI Taxonomy" id="1293975"/>
    <lineage>
        <taxon>Eukaryota</taxon>
        <taxon>Viridiplantae</taxon>
        <taxon>Streptophyta</taxon>
        <taxon>Embryophyta</taxon>
        <taxon>Tracheophyta</taxon>
        <taxon>Spermatophyta</taxon>
        <taxon>Magnoliopsida</taxon>
        <taxon>eudicotyledons</taxon>
        <taxon>Gunneridae</taxon>
        <taxon>Pentapetalae</taxon>
        <taxon>asterids</taxon>
        <taxon>campanulids</taxon>
        <taxon>Escalloniales</taxon>
        <taxon>Escalloniaceae</taxon>
        <taxon>Escallonia</taxon>
    </lineage>
</organism>
<dbReference type="PANTHER" id="PTHR33703">
    <property type="entry name" value="OS07G0691300 PROTEIN"/>
    <property type="match status" value="1"/>
</dbReference>
<dbReference type="PANTHER" id="PTHR33703:SF16">
    <property type="entry name" value="OS05G0342100 PROTEIN"/>
    <property type="match status" value="1"/>
</dbReference>
<name>A0AA88WN87_9ASTE</name>
<dbReference type="InterPro" id="IPR009798">
    <property type="entry name" value="Wun1-like"/>
</dbReference>
<dbReference type="Gene3D" id="3.10.450.50">
    <property type="match status" value="1"/>
</dbReference>
<feature type="region of interest" description="Disordered" evidence="1">
    <location>
        <begin position="1"/>
        <end position="20"/>
    </location>
</feature>
<dbReference type="Pfam" id="PF07107">
    <property type="entry name" value="WI12"/>
    <property type="match status" value="1"/>
</dbReference>
<protein>
    <recommendedName>
        <fullName evidence="4">Wound-induced protein 1</fullName>
    </recommendedName>
</protein>
<sequence length="389" mass="43929">MPQQRHQETRAVETPPPRRRRCVAISPHRRRGLSVATAIFFGFAPPRDHQDHCRSTEDEPSQREAPDRSAPAILAPDLRPSTRSGRSATTAIKVTRMPLRQVTLCYCASHALVSLPVRSALSPHLCSVLKICTARKGFHKKKGHAELSIIGPQGKHVTLVTTRLVEPHFFSILLSISILVAGRACEVWRMLKHANPFGVLKNEIHFRVPELIKYAWELNSVDIKAKDGTLCHGCQKCWMPISEPGNHNRAIVHALYKALASGDTEKVAGIVASDLEWWFHGPQNCHHMMKVLTGESSPTDFKFEPRSITAIDDGRVIAEGYEGAHVYWVHVWTLKDGLVVQFREYFNTWLTVTEFRPLSWVVRQESSTLWQSQPRDLFNRSLPGIMLAI</sequence>